<dbReference type="Proteomes" id="UP000326380">
    <property type="component" value="Unassembled WGS sequence"/>
</dbReference>
<protein>
    <submittedName>
        <fullName evidence="1">Uncharacterized protein</fullName>
    </submittedName>
</protein>
<organism evidence="1 2">
    <name type="scientific">Hymenobacter busanensis</name>
    <dbReference type="NCBI Taxonomy" id="2607656"/>
    <lineage>
        <taxon>Bacteria</taxon>
        <taxon>Pseudomonadati</taxon>
        <taxon>Bacteroidota</taxon>
        <taxon>Cytophagia</taxon>
        <taxon>Cytophagales</taxon>
        <taxon>Hymenobacteraceae</taxon>
        <taxon>Hymenobacter</taxon>
    </lineage>
</organism>
<comment type="caution">
    <text evidence="1">The sequence shown here is derived from an EMBL/GenBank/DDBJ whole genome shotgun (WGS) entry which is preliminary data.</text>
</comment>
<sequence>MKHWIRLVMLLAVWAGSTTAAWATHVFGGQLTYKHLGGQQYRVTLTEYLDPASMATVMQTSVTLSCTRNGCSPTNTGNFTTEMMKTGERYFPSMSCTGVQNVYLARTFTVDVQLPPASWALSIDDSNRSVVMSNLYRPDQKTMHLETRLDNTTGLVDQSPQLSIFQLPFAAVGQTAFYNFGAYDADGDSLVYSLAHPSGHSSPLPACADSIAFTGYAAGQVTDSGNGQAVAFPAGMLSVGLPMPAFRAENGVVEPALQLNRQLANWW</sequence>
<evidence type="ECO:0000313" key="1">
    <source>
        <dbReference type="EMBL" id="KAA9338425.1"/>
    </source>
</evidence>
<reference evidence="1 2" key="1">
    <citation type="submission" date="2019-09" db="EMBL/GenBank/DDBJ databases">
        <title>Genome sequence of Hymenobacter sp. M3.</title>
        <authorList>
            <person name="Srinivasan S."/>
        </authorList>
    </citation>
    <scope>NUCLEOTIDE SEQUENCE [LARGE SCALE GENOMIC DNA]</scope>
    <source>
        <strain evidence="1 2">M3</strain>
    </source>
</reference>
<dbReference type="EMBL" id="VTWU01000002">
    <property type="protein sequence ID" value="KAA9338425.1"/>
    <property type="molecule type" value="Genomic_DNA"/>
</dbReference>
<evidence type="ECO:0000313" key="2">
    <source>
        <dbReference type="Proteomes" id="UP000326380"/>
    </source>
</evidence>
<gene>
    <name evidence="1" type="ORF">F0P96_06220</name>
</gene>
<dbReference type="AlphaFoldDB" id="A0A7L5A0V0"/>
<keyword evidence="2" id="KW-1185">Reference proteome</keyword>
<proteinExistence type="predicted"/>
<name>A0A7L5A0V0_9BACT</name>
<accession>A0A7L5A0V0</accession>
<dbReference type="RefSeq" id="WP_151077949.1">
    <property type="nucleotide sequence ID" value="NZ_CP047647.1"/>
</dbReference>